<reference evidence="2" key="1">
    <citation type="submission" date="2017-02" db="EMBL/GenBank/DDBJ databases">
        <authorList>
            <person name="Varghese N."/>
            <person name="Submissions S."/>
        </authorList>
    </citation>
    <scope>NUCLEOTIDE SEQUENCE [LARGE SCALE GENOMIC DNA]</scope>
    <source>
        <strain evidence="2">DSM 22270</strain>
    </source>
</reference>
<proteinExistence type="predicted"/>
<gene>
    <name evidence="1" type="ORF">SAMN05660293_04722</name>
</gene>
<dbReference type="InterPro" id="IPR009003">
    <property type="entry name" value="Peptidase_S1_PA"/>
</dbReference>
<evidence type="ECO:0000313" key="2">
    <source>
        <dbReference type="Proteomes" id="UP000190897"/>
    </source>
</evidence>
<evidence type="ECO:0000313" key="1">
    <source>
        <dbReference type="EMBL" id="SKC14077.1"/>
    </source>
</evidence>
<dbReference type="EMBL" id="FUZA01000007">
    <property type="protein sequence ID" value="SKC14077.1"/>
    <property type="molecule type" value="Genomic_DNA"/>
</dbReference>
<keyword evidence="2" id="KW-1185">Reference proteome</keyword>
<dbReference type="AlphaFoldDB" id="A0A1T5H045"/>
<accession>A0A1T5H045</accession>
<dbReference type="OrthoDB" id="1247050at2"/>
<dbReference type="Proteomes" id="UP000190897">
    <property type="component" value="Unassembled WGS sequence"/>
</dbReference>
<name>A0A1T5H045_9BACT</name>
<evidence type="ECO:0008006" key="3">
    <source>
        <dbReference type="Google" id="ProtNLM"/>
    </source>
</evidence>
<organism evidence="1 2">
    <name type="scientific">Dyadobacter psychrophilus</name>
    <dbReference type="NCBI Taxonomy" id="651661"/>
    <lineage>
        <taxon>Bacteria</taxon>
        <taxon>Pseudomonadati</taxon>
        <taxon>Bacteroidota</taxon>
        <taxon>Cytophagia</taxon>
        <taxon>Cytophagales</taxon>
        <taxon>Spirosomataceae</taxon>
        <taxon>Dyadobacter</taxon>
    </lineage>
</organism>
<protein>
    <recommendedName>
        <fullName evidence="3">Trypsin-like peptidase domain-containing protein</fullName>
    </recommendedName>
</protein>
<dbReference type="STRING" id="651661.SAMN05660293_04722"/>
<dbReference type="SUPFAM" id="SSF50494">
    <property type="entry name" value="Trypsin-like serine proteases"/>
    <property type="match status" value="1"/>
</dbReference>
<dbReference type="RefSeq" id="WP_141110390.1">
    <property type="nucleotide sequence ID" value="NZ_FUZA01000007.1"/>
</dbReference>
<sequence>MATENNLKFNTFINEVKEQIQSHTLPLFYHVRGKLYKPLGTGVFVKIDNHYYLLTAGHVVSNKDEYDQSYPIFIVTKGGLIETDGLKFEASHFGDVGVIFLPTPIAELLIYSTTPLLEGQIRTDTSDIGRAFQYCILGYPKTRVTIGDDQINANYQFFLTRAASDKAFFFNKKNRDDDIFMEWDQFWDLEGNRVKRERPEGMSGSGLWYIDNTANYSGQYRISYQLIGIMYEYRTYKHPILVGSPISGFIQSIRMLRANPQALKKFNLPD</sequence>